<keyword evidence="2" id="KW-1185">Reference proteome</keyword>
<sequence>MQLARFKSIQKVAFNGINRNERIIQPVETQDKDSRR</sequence>
<dbReference type="Proteomes" id="UP000015104">
    <property type="component" value="Unassembled WGS sequence"/>
</dbReference>
<reference evidence="2" key="1">
    <citation type="submission" date="2011-08" db="EMBL/GenBank/DDBJ databases">
        <authorList>
            <person name="Rombauts S."/>
        </authorList>
    </citation>
    <scope>NUCLEOTIDE SEQUENCE</scope>
    <source>
        <strain evidence="2">London</strain>
    </source>
</reference>
<dbReference type="EMBL" id="CAEY01000832">
    <property type="status" value="NOT_ANNOTATED_CDS"/>
    <property type="molecule type" value="Genomic_DNA"/>
</dbReference>
<dbReference type="HOGENOM" id="CLU_3360284_0_0_1"/>
<reference evidence="1" key="2">
    <citation type="submission" date="2015-06" db="UniProtKB">
        <authorList>
            <consortium name="EnsemblMetazoa"/>
        </authorList>
    </citation>
    <scope>IDENTIFICATION</scope>
</reference>
<evidence type="ECO:0000313" key="1">
    <source>
        <dbReference type="EnsemblMetazoa" id="tetur02g12710.1"/>
    </source>
</evidence>
<organism evidence="1 2">
    <name type="scientific">Tetranychus urticae</name>
    <name type="common">Two-spotted spider mite</name>
    <dbReference type="NCBI Taxonomy" id="32264"/>
    <lineage>
        <taxon>Eukaryota</taxon>
        <taxon>Metazoa</taxon>
        <taxon>Ecdysozoa</taxon>
        <taxon>Arthropoda</taxon>
        <taxon>Chelicerata</taxon>
        <taxon>Arachnida</taxon>
        <taxon>Acari</taxon>
        <taxon>Acariformes</taxon>
        <taxon>Trombidiformes</taxon>
        <taxon>Prostigmata</taxon>
        <taxon>Eleutherengona</taxon>
        <taxon>Raphignathae</taxon>
        <taxon>Tetranychoidea</taxon>
        <taxon>Tetranychidae</taxon>
        <taxon>Tetranychus</taxon>
    </lineage>
</organism>
<evidence type="ECO:0000313" key="2">
    <source>
        <dbReference type="Proteomes" id="UP000015104"/>
    </source>
</evidence>
<name>T1JXP0_TETUR</name>
<accession>T1JXP0</accession>
<dbReference type="EnsemblMetazoa" id="tetur02g12710.1">
    <property type="protein sequence ID" value="tetur02g12710.1"/>
    <property type="gene ID" value="tetur02g12710"/>
</dbReference>
<proteinExistence type="predicted"/>
<dbReference type="AlphaFoldDB" id="T1JXP0"/>
<protein>
    <submittedName>
        <fullName evidence="1">Uncharacterized protein</fullName>
    </submittedName>
</protein>